<feature type="domain" description="DNA-3-methyladenine glycosylase AlkA N-terminal" evidence="6">
    <location>
        <begin position="9"/>
        <end position="127"/>
    </location>
</feature>
<proteinExistence type="predicted"/>
<dbReference type="Gene3D" id="1.10.1670.10">
    <property type="entry name" value="Helix-hairpin-Helix base-excision DNA repair enzymes (C-terminal)"/>
    <property type="match status" value="1"/>
</dbReference>
<keyword evidence="3" id="KW-0227">DNA damage</keyword>
<organism evidence="7 8">
    <name type="scientific">Sanguibacter gelidistatuariae</name>
    <dbReference type="NCBI Taxonomy" id="1814289"/>
    <lineage>
        <taxon>Bacteria</taxon>
        <taxon>Bacillati</taxon>
        <taxon>Actinomycetota</taxon>
        <taxon>Actinomycetes</taxon>
        <taxon>Micrococcales</taxon>
        <taxon>Sanguibacteraceae</taxon>
        <taxon>Sanguibacter</taxon>
    </lineage>
</organism>
<dbReference type="GO" id="GO:0008725">
    <property type="term" value="F:DNA-3-methyladenine glycosylase activity"/>
    <property type="evidence" value="ECO:0007669"/>
    <property type="project" value="TreeGrafter"/>
</dbReference>
<dbReference type="InterPro" id="IPR023170">
    <property type="entry name" value="HhH_base_excis_C"/>
</dbReference>
<dbReference type="SUPFAM" id="SSF55945">
    <property type="entry name" value="TATA-box binding protein-like"/>
    <property type="match status" value="1"/>
</dbReference>
<dbReference type="InterPro" id="IPR010316">
    <property type="entry name" value="AlkA_N"/>
</dbReference>
<dbReference type="InterPro" id="IPR003265">
    <property type="entry name" value="HhH-GPD_domain"/>
</dbReference>
<dbReference type="SMART" id="SM00478">
    <property type="entry name" value="ENDO3c"/>
    <property type="match status" value="1"/>
</dbReference>
<dbReference type="GO" id="GO:0005737">
    <property type="term" value="C:cytoplasm"/>
    <property type="evidence" value="ECO:0007669"/>
    <property type="project" value="TreeGrafter"/>
</dbReference>
<dbReference type="OrthoDB" id="9811249at2"/>
<dbReference type="EMBL" id="FMYH01000008">
    <property type="protein sequence ID" value="SDD55321.1"/>
    <property type="molecule type" value="Genomic_DNA"/>
</dbReference>
<dbReference type="GO" id="GO:0032993">
    <property type="term" value="C:protein-DNA complex"/>
    <property type="evidence" value="ECO:0007669"/>
    <property type="project" value="TreeGrafter"/>
</dbReference>
<evidence type="ECO:0000256" key="3">
    <source>
        <dbReference type="ARBA" id="ARBA00022763"/>
    </source>
</evidence>
<evidence type="ECO:0000256" key="4">
    <source>
        <dbReference type="ARBA" id="ARBA00023204"/>
    </source>
</evidence>
<gene>
    <name evidence="7" type="ORF">SAMN05216410_3498</name>
</gene>
<dbReference type="AlphaFoldDB" id="A0A1G6VP60"/>
<dbReference type="InterPro" id="IPR037046">
    <property type="entry name" value="AlkA_N_sf"/>
</dbReference>
<dbReference type="Pfam" id="PF06029">
    <property type="entry name" value="AlkA_N"/>
    <property type="match status" value="1"/>
</dbReference>
<dbReference type="PANTHER" id="PTHR43003">
    <property type="entry name" value="DNA-3-METHYLADENINE GLYCOSYLASE"/>
    <property type="match status" value="1"/>
</dbReference>
<dbReference type="InterPro" id="IPR051912">
    <property type="entry name" value="Alkylbase_DNA_Glycosylase/TA"/>
</dbReference>
<dbReference type="GO" id="GO:0006285">
    <property type="term" value="P:base-excision repair, AP site formation"/>
    <property type="evidence" value="ECO:0007669"/>
    <property type="project" value="TreeGrafter"/>
</dbReference>
<comment type="catalytic activity">
    <reaction evidence="1">
        <text>Hydrolysis of alkylated DNA, releasing 3-methyladenine, 3-methylguanine, 7-methylguanine and 7-methyladenine.</text>
        <dbReference type="EC" id="3.2.2.21"/>
    </reaction>
</comment>
<dbReference type="Gene3D" id="1.10.340.30">
    <property type="entry name" value="Hypothetical protein, domain 2"/>
    <property type="match status" value="1"/>
</dbReference>
<feature type="domain" description="HhH-GPD" evidence="5">
    <location>
        <begin position="137"/>
        <end position="291"/>
    </location>
</feature>
<dbReference type="InterPro" id="IPR011257">
    <property type="entry name" value="DNA_glycosylase"/>
</dbReference>
<protein>
    <recommendedName>
        <fullName evidence="2">DNA-3-methyladenine glycosylase II</fullName>
        <ecNumber evidence="2">3.2.2.21</ecNumber>
    </recommendedName>
</protein>
<keyword evidence="8" id="KW-1185">Reference proteome</keyword>
<dbReference type="GO" id="GO:0043916">
    <property type="term" value="F:DNA-7-methylguanine glycosylase activity"/>
    <property type="evidence" value="ECO:0007669"/>
    <property type="project" value="TreeGrafter"/>
</dbReference>
<sequence length="293" mass="30437">MNAVQPGYAVQLGYALPMTLDPLLRTINAHAVPGVEECDVAGRWHSRVVRGGDLVVTVEWGQPGELTLSATGTGGPVVVDEDLVALVRRWLDLDRDVVAADVHLGASALLRPLVRARPGLRVLGSTDGFETAVMTVLGQQVSLAAARTFGGRLVAGLGVPAPAGMRAFPGPEVLASIDAEELRALVGLTRARAATVVSLARAVADGAVQLGQDSDTGVQVRAALLVVPGIGPWTADYLALRVLGDRDAYPADDLVLKRALGVTTGRAAAALSGGWAPWRACAVTHLWTQAVYG</sequence>
<dbReference type="GO" id="GO:0032131">
    <property type="term" value="F:alkylated DNA binding"/>
    <property type="evidence" value="ECO:0007669"/>
    <property type="project" value="TreeGrafter"/>
</dbReference>
<dbReference type="RefSeq" id="WP_093185780.1">
    <property type="nucleotide sequence ID" value="NZ_FMYH01000008.1"/>
</dbReference>
<dbReference type="Gene3D" id="3.30.310.20">
    <property type="entry name" value="DNA-3-methyladenine glycosylase AlkA, N-terminal domain"/>
    <property type="match status" value="1"/>
</dbReference>
<evidence type="ECO:0000313" key="7">
    <source>
        <dbReference type="EMBL" id="SDD55321.1"/>
    </source>
</evidence>
<dbReference type="SMART" id="SM01009">
    <property type="entry name" value="AlkA_N"/>
    <property type="match status" value="1"/>
</dbReference>
<name>A0A1G6VP60_9MICO</name>
<accession>A0A1G6VP60</accession>
<evidence type="ECO:0000259" key="5">
    <source>
        <dbReference type="SMART" id="SM00478"/>
    </source>
</evidence>
<dbReference type="CDD" id="cd00056">
    <property type="entry name" value="ENDO3c"/>
    <property type="match status" value="1"/>
</dbReference>
<dbReference type="PANTHER" id="PTHR43003:SF13">
    <property type="entry name" value="DNA-3-METHYLADENINE GLYCOSYLASE 2"/>
    <property type="match status" value="1"/>
</dbReference>
<evidence type="ECO:0000256" key="2">
    <source>
        <dbReference type="ARBA" id="ARBA00012000"/>
    </source>
</evidence>
<dbReference type="Pfam" id="PF00730">
    <property type="entry name" value="HhH-GPD"/>
    <property type="match status" value="1"/>
</dbReference>
<evidence type="ECO:0000256" key="1">
    <source>
        <dbReference type="ARBA" id="ARBA00000086"/>
    </source>
</evidence>
<evidence type="ECO:0000313" key="8">
    <source>
        <dbReference type="Proteomes" id="UP000199039"/>
    </source>
</evidence>
<dbReference type="Proteomes" id="UP000199039">
    <property type="component" value="Unassembled WGS sequence"/>
</dbReference>
<evidence type="ECO:0000259" key="6">
    <source>
        <dbReference type="SMART" id="SM01009"/>
    </source>
</evidence>
<reference evidence="7 8" key="1">
    <citation type="submission" date="2016-09" db="EMBL/GenBank/DDBJ databases">
        <authorList>
            <person name="Capua I."/>
            <person name="De Benedictis P."/>
            <person name="Joannis T."/>
            <person name="Lombin L.H."/>
            <person name="Cattoli G."/>
        </authorList>
    </citation>
    <scope>NUCLEOTIDE SEQUENCE [LARGE SCALE GENOMIC DNA]</scope>
    <source>
        <strain evidence="7 8">ISLP-3</strain>
    </source>
</reference>
<dbReference type="SUPFAM" id="SSF48150">
    <property type="entry name" value="DNA-glycosylase"/>
    <property type="match status" value="1"/>
</dbReference>
<dbReference type="STRING" id="1814289.SAMN05216410_3498"/>
<dbReference type="GO" id="GO:0006307">
    <property type="term" value="P:DNA alkylation repair"/>
    <property type="evidence" value="ECO:0007669"/>
    <property type="project" value="TreeGrafter"/>
</dbReference>
<dbReference type="EC" id="3.2.2.21" evidence="2"/>
<keyword evidence="4" id="KW-0234">DNA repair</keyword>